<organism evidence="2 3">
    <name type="scientific">Tetrabaena socialis</name>
    <dbReference type="NCBI Taxonomy" id="47790"/>
    <lineage>
        <taxon>Eukaryota</taxon>
        <taxon>Viridiplantae</taxon>
        <taxon>Chlorophyta</taxon>
        <taxon>core chlorophytes</taxon>
        <taxon>Chlorophyceae</taxon>
        <taxon>CS clade</taxon>
        <taxon>Chlamydomonadales</taxon>
        <taxon>Tetrabaenaceae</taxon>
        <taxon>Tetrabaena</taxon>
    </lineage>
</organism>
<reference evidence="2 3" key="1">
    <citation type="journal article" date="2017" name="Mol. Biol. Evol.">
        <title>The 4-celled Tetrabaena socialis nuclear genome reveals the essential components for genetic control of cell number at the origin of multicellularity in the volvocine lineage.</title>
        <authorList>
            <person name="Featherston J."/>
            <person name="Arakaki Y."/>
            <person name="Hanschen E.R."/>
            <person name="Ferris P.J."/>
            <person name="Michod R.E."/>
            <person name="Olson B.J.S.C."/>
            <person name="Nozaki H."/>
            <person name="Durand P.M."/>
        </authorList>
    </citation>
    <scope>NUCLEOTIDE SEQUENCE [LARGE SCALE GENOMIC DNA]</scope>
    <source>
        <strain evidence="2 3">NIES-571</strain>
    </source>
</reference>
<dbReference type="Proteomes" id="UP000236333">
    <property type="component" value="Unassembled WGS sequence"/>
</dbReference>
<dbReference type="EMBL" id="PGGS01001916">
    <property type="protein sequence ID" value="PNG99936.1"/>
    <property type="molecule type" value="Genomic_DNA"/>
</dbReference>
<name>A0A2J7ZI48_9CHLO</name>
<feature type="non-terminal residue" evidence="2">
    <location>
        <position position="899"/>
    </location>
</feature>
<feature type="region of interest" description="Disordered" evidence="1">
    <location>
        <begin position="41"/>
        <end position="60"/>
    </location>
</feature>
<protein>
    <submittedName>
        <fullName evidence="2">Uncharacterized protein</fullName>
    </submittedName>
</protein>
<evidence type="ECO:0000313" key="2">
    <source>
        <dbReference type="EMBL" id="PNG99936.1"/>
    </source>
</evidence>
<evidence type="ECO:0000256" key="1">
    <source>
        <dbReference type="SAM" id="MobiDB-lite"/>
    </source>
</evidence>
<proteinExistence type="predicted"/>
<gene>
    <name evidence="2" type="ORF">TSOC_014269</name>
</gene>
<dbReference type="OrthoDB" id="562405at2759"/>
<comment type="caution">
    <text evidence="2">The sequence shown here is derived from an EMBL/GenBank/DDBJ whole genome shotgun (WGS) entry which is preliminary data.</text>
</comment>
<keyword evidence="3" id="KW-1185">Reference proteome</keyword>
<dbReference type="AlphaFoldDB" id="A0A2J7ZI48"/>
<evidence type="ECO:0000313" key="3">
    <source>
        <dbReference type="Proteomes" id="UP000236333"/>
    </source>
</evidence>
<feature type="compositionally biased region" description="Low complexity" evidence="1">
    <location>
        <begin position="138"/>
        <end position="147"/>
    </location>
</feature>
<sequence>MRRGRQDLPGRDAGSRAASEPLDRGIVIALRRLPALAHRLLPSEGPDASSSQSACGHPPSAAVTKELHELLARVRVYLDQFTDLSPEGSVAASAVLEDGAVRVAWLQVVAVAVRWPLTVPSSGSRSEGSGSGGGSSGSPGSRSSRSGSGNGASGTSGNQGSRRRGDSTPEAAALLAQEACDTTGVLLHLMSMQPPPSAAALDFVRKLLRMQTLQCLARRFAEAPADAGSLTAQQHELAAYYAEFLSSTVRAVTMFSTSSHPDQRPLVCLCRQLAEALLDSSVVEHLARLLLLLLLRVPTCGMDTTRCMAVLTFKACQNIFTLLSKQGGDQAACAALRQVLSGRCLRHFVLVHGVAALCGADGGPTYGLPDAVRQAAFGGCMVAASPGRSLQLEPALVYSLNAMLSIDVPLTPVGTRVAVSMLLRFGRLLVASSGGGWAAQQPELRSVSLPAQPAGPRVVVPLAELAQCAMCVLPPTINLLCPLLAVGGSEWVAEAGADCWRLVVAVVSRSFLRWSKPSHRAWLGSHLLLDWVLHFLPGEPLPSAALPLVTAFLAGGALPCVERLLRRAGEEPLGPESDAVKAMHRCERSWQLWCLLLAYGEPRQGAALVATVGKLLRRVGTGAEAERASSLTDCAGSVLSRALETPAAPEQVQALPEQLARQLMRAVCEWLPELSRIALQLMAAPVAPGSADEPARACNVLAPLLTWLPLLLLRCGVGGGVGGATAGKATAGAADAAGPASCAADDLRLLLLAEVGAVRLLGGALRLAQHSTTSYQMRHCLAESCCLVAAMWPGAVRRATCANAAGVELQASRRDGGSDGSTSKGAAAVASPQSSPPPAPSFSSAWPPALLRALVPHLRTERAEQVADGVLALAELLEAGDVGGGGSSSGGCDNQQVPQ</sequence>
<feature type="compositionally biased region" description="Low complexity" evidence="1">
    <location>
        <begin position="820"/>
        <end position="833"/>
    </location>
</feature>
<feature type="region of interest" description="Disordered" evidence="1">
    <location>
        <begin position="811"/>
        <end position="843"/>
    </location>
</feature>
<feature type="region of interest" description="Disordered" evidence="1">
    <location>
        <begin position="120"/>
        <end position="169"/>
    </location>
</feature>
<accession>A0A2J7ZI48</accession>